<name>A0A1F6GNJ1_9PROT</name>
<reference evidence="1 2" key="1">
    <citation type="journal article" date="2016" name="Nat. Commun.">
        <title>Thousands of microbial genomes shed light on interconnected biogeochemical processes in an aquifer system.</title>
        <authorList>
            <person name="Anantharaman K."/>
            <person name="Brown C.T."/>
            <person name="Hug L.A."/>
            <person name="Sharon I."/>
            <person name="Castelle C.J."/>
            <person name="Probst A.J."/>
            <person name="Thomas B.C."/>
            <person name="Singh A."/>
            <person name="Wilkins M.J."/>
            <person name="Karaoz U."/>
            <person name="Brodie E.L."/>
            <person name="Williams K.H."/>
            <person name="Hubbard S.S."/>
            <person name="Banfield J.F."/>
        </authorList>
    </citation>
    <scope>NUCLEOTIDE SEQUENCE [LARGE SCALE GENOMIC DNA]</scope>
</reference>
<organism evidence="1 2">
    <name type="scientific">Candidatus Lambdaproteobacteria bacterium RIFOXYD2_FULL_56_26</name>
    <dbReference type="NCBI Taxonomy" id="1817773"/>
    <lineage>
        <taxon>Bacteria</taxon>
        <taxon>Pseudomonadati</taxon>
        <taxon>Pseudomonadota</taxon>
        <taxon>Candidatus Lambdaproteobacteria</taxon>
    </lineage>
</organism>
<protein>
    <submittedName>
        <fullName evidence="1">Uncharacterized protein</fullName>
    </submittedName>
</protein>
<sequence length="124" mass="14479">MRLRTEKRSFWVKIEIGGAVCDLEVSPLSSKEVRELVQKHTKSRFNRGQKGDETDELALRLERFDKTVLNWEGIFDVENHPLECTGENKKRIAEFNHDFVLAVFEATEDINITLNTETQEEQKK</sequence>
<accession>A0A1F6GNJ1</accession>
<dbReference type="EMBL" id="MFNF01000056">
    <property type="protein sequence ID" value="OGG99643.1"/>
    <property type="molecule type" value="Genomic_DNA"/>
</dbReference>
<dbReference type="Proteomes" id="UP000177583">
    <property type="component" value="Unassembled WGS sequence"/>
</dbReference>
<gene>
    <name evidence="1" type="ORF">A2557_08990</name>
</gene>
<evidence type="ECO:0000313" key="1">
    <source>
        <dbReference type="EMBL" id="OGG99643.1"/>
    </source>
</evidence>
<dbReference type="AlphaFoldDB" id="A0A1F6GNJ1"/>
<evidence type="ECO:0000313" key="2">
    <source>
        <dbReference type="Proteomes" id="UP000177583"/>
    </source>
</evidence>
<comment type="caution">
    <text evidence="1">The sequence shown here is derived from an EMBL/GenBank/DDBJ whole genome shotgun (WGS) entry which is preliminary data.</text>
</comment>
<proteinExistence type="predicted"/>